<keyword evidence="3" id="KW-0804">Transcription</keyword>
<keyword evidence="6" id="KW-1185">Reference proteome</keyword>
<dbReference type="eggNOG" id="COG0640">
    <property type="taxonomic scope" value="Bacteria"/>
</dbReference>
<dbReference type="InterPro" id="IPR011991">
    <property type="entry name" value="ArsR-like_HTH"/>
</dbReference>
<name>E4RJN3_HALHG</name>
<reference evidence="5 6" key="2">
    <citation type="journal article" date="2011" name="J. Bacteriol.">
        <title>Complete Genome Sequence of the Haloalkaliphilic, Hydrogen Producing Halanaerobium hydrogenoformans.</title>
        <authorList>
            <person name="Brown S.D."/>
            <person name="Begemann M.B."/>
            <person name="Mormile M.R."/>
            <person name="Wall J.D."/>
            <person name="Han C.S."/>
            <person name="Goodwin L.A."/>
            <person name="Pitluck S."/>
            <person name="Land M.L."/>
            <person name="Hauser L.J."/>
            <person name="Elias D.A."/>
        </authorList>
    </citation>
    <scope>NUCLEOTIDE SEQUENCE [LARGE SCALE GENOMIC DNA]</scope>
    <source>
        <strain evidence="6">sapolanicus</strain>
    </source>
</reference>
<dbReference type="PANTHER" id="PTHR33154:SF33">
    <property type="entry name" value="TRANSCRIPTIONAL REPRESSOR SDPR"/>
    <property type="match status" value="1"/>
</dbReference>
<organism evidence="5 6">
    <name type="scientific">Halanaerobium hydrogeniformans</name>
    <name type="common">Halanaerobium sp. (strain sapolanicus)</name>
    <dbReference type="NCBI Taxonomy" id="656519"/>
    <lineage>
        <taxon>Bacteria</taxon>
        <taxon>Bacillati</taxon>
        <taxon>Bacillota</taxon>
        <taxon>Clostridia</taxon>
        <taxon>Halanaerobiales</taxon>
        <taxon>Halanaerobiaceae</taxon>
        <taxon>Halanaerobium</taxon>
    </lineage>
</organism>
<gene>
    <name evidence="5" type="ordered locus">Halsa_2036</name>
</gene>
<feature type="domain" description="HTH arsR-type" evidence="4">
    <location>
        <begin position="1"/>
        <end position="90"/>
    </location>
</feature>
<dbReference type="CDD" id="cd00090">
    <property type="entry name" value="HTH_ARSR"/>
    <property type="match status" value="1"/>
</dbReference>
<evidence type="ECO:0000256" key="1">
    <source>
        <dbReference type="ARBA" id="ARBA00023015"/>
    </source>
</evidence>
<evidence type="ECO:0000256" key="2">
    <source>
        <dbReference type="ARBA" id="ARBA00023125"/>
    </source>
</evidence>
<dbReference type="InterPro" id="IPR001845">
    <property type="entry name" value="HTH_ArsR_DNA-bd_dom"/>
</dbReference>
<dbReference type="SUPFAM" id="SSF46785">
    <property type="entry name" value="Winged helix' DNA-binding domain"/>
    <property type="match status" value="1"/>
</dbReference>
<proteinExistence type="predicted"/>
<dbReference type="PROSITE" id="PS50987">
    <property type="entry name" value="HTH_ARSR_2"/>
    <property type="match status" value="1"/>
</dbReference>
<dbReference type="KEGG" id="has:Halsa_2036"/>
<dbReference type="Gene3D" id="1.10.10.10">
    <property type="entry name" value="Winged helix-like DNA-binding domain superfamily/Winged helix DNA-binding domain"/>
    <property type="match status" value="1"/>
</dbReference>
<dbReference type="PANTHER" id="PTHR33154">
    <property type="entry name" value="TRANSCRIPTIONAL REGULATOR, ARSR FAMILY"/>
    <property type="match status" value="1"/>
</dbReference>
<dbReference type="Pfam" id="PF01022">
    <property type="entry name" value="HTH_5"/>
    <property type="match status" value="1"/>
</dbReference>
<dbReference type="InterPro" id="IPR036390">
    <property type="entry name" value="WH_DNA-bd_sf"/>
</dbReference>
<keyword evidence="2" id="KW-0238">DNA-binding</keyword>
<dbReference type="GO" id="GO:0003677">
    <property type="term" value="F:DNA binding"/>
    <property type="evidence" value="ECO:0007669"/>
    <property type="project" value="UniProtKB-KW"/>
</dbReference>
<dbReference type="HOGENOM" id="CLU_097806_3_1_9"/>
<reference evidence="5 6" key="1">
    <citation type="submission" date="2010-11" db="EMBL/GenBank/DDBJ databases">
        <title>Complete sequence of Halanaerobium sp. sapolanicus.</title>
        <authorList>
            <consortium name="US DOE Joint Genome Institute"/>
            <person name="Lucas S."/>
            <person name="Copeland A."/>
            <person name="Lapidus A."/>
            <person name="Cheng J.-F."/>
            <person name="Bruce D."/>
            <person name="Goodwin L."/>
            <person name="Pitluck S."/>
            <person name="Davenport K."/>
            <person name="Detter J.C."/>
            <person name="Han C."/>
            <person name="Tapia R."/>
            <person name="Land M."/>
            <person name="Hauser L."/>
            <person name="Jeffries C."/>
            <person name="Kyrpides N."/>
            <person name="Ivanova N."/>
            <person name="Mikhailova N."/>
            <person name="Begemann M.B."/>
            <person name="Mormile M.R."/>
            <person name="Wall J.D."/>
            <person name="Elias D.A."/>
            <person name="Woyke T."/>
        </authorList>
    </citation>
    <scope>NUCLEOTIDE SEQUENCE [LARGE SCALE GENOMIC DNA]</scope>
    <source>
        <strain evidence="6">sapolanicus</strain>
    </source>
</reference>
<dbReference type="InterPro" id="IPR051081">
    <property type="entry name" value="HTH_MetalResp_TranReg"/>
</dbReference>
<dbReference type="AlphaFoldDB" id="E4RJN3"/>
<dbReference type="EMBL" id="CP002304">
    <property type="protein sequence ID" value="ADQ15453.1"/>
    <property type="molecule type" value="Genomic_DNA"/>
</dbReference>
<keyword evidence="1" id="KW-0805">Transcription regulation</keyword>
<sequence>MKNLLLFLKCIADENRLKILKLLLSGPYCVCQLQELLDKSQSSISQHLSYFKGLDLLNERQSSKWTYYSINRNEYDKYLADLIALNSKSLKELDLTDLEGKLKNLSAAEVIKNDGETIRSCCN</sequence>
<dbReference type="GO" id="GO:0003700">
    <property type="term" value="F:DNA-binding transcription factor activity"/>
    <property type="evidence" value="ECO:0007669"/>
    <property type="project" value="InterPro"/>
</dbReference>
<evidence type="ECO:0000259" key="4">
    <source>
        <dbReference type="PROSITE" id="PS50987"/>
    </source>
</evidence>
<dbReference type="RefSeq" id="WP_013406521.1">
    <property type="nucleotide sequence ID" value="NC_014654.1"/>
</dbReference>
<dbReference type="NCBIfam" id="NF033788">
    <property type="entry name" value="HTH_metalloreg"/>
    <property type="match status" value="1"/>
</dbReference>
<dbReference type="Proteomes" id="UP000007434">
    <property type="component" value="Chromosome"/>
</dbReference>
<accession>E4RJN3</accession>
<dbReference type="PRINTS" id="PR00778">
    <property type="entry name" value="HTHARSR"/>
</dbReference>
<dbReference type="STRING" id="656519.Halsa_2036"/>
<evidence type="ECO:0000313" key="5">
    <source>
        <dbReference type="EMBL" id="ADQ15453.1"/>
    </source>
</evidence>
<evidence type="ECO:0000256" key="3">
    <source>
        <dbReference type="ARBA" id="ARBA00023163"/>
    </source>
</evidence>
<protein>
    <submittedName>
        <fullName evidence="5">Regulatory protein ArsR</fullName>
    </submittedName>
</protein>
<dbReference type="OrthoDB" id="9798835at2"/>
<dbReference type="SMART" id="SM00418">
    <property type="entry name" value="HTH_ARSR"/>
    <property type="match status" value="1"/>
</dbReference>
<evidence type="ECO:0000313" key="6">
    <source>
        <dbReference type="Proteomes" id="UP000007434"/>
    </source>
</evidence>
<dbReference type="InterPro" id="IPR036388">
    <property type="entry name" value="WH-like_DNA-bd_sf"/>
</dbReference>